<evidence type="ECO:0000256" key="2">
    <source>
        <dbReference type="ARBA" id="ARBA00004555"/>
    </source>
</evidence>
<dbReference type="Pfam" id="PF14796">
    <property type="entry name" value="AP3B1_C"/>
    <property type="match status" value="1"/>
</dbReference>
<dbReference type="SMART" id="SM01355">
    <property type="entry name" value="AP3B1_C"/>
    <property type="match status" value="1"/>
</dbReference>
<feature type="compositionally biased region" description="Low complexity" evidence="12">
    <location>
        <begin position="775"/>
        <end position="786"/>
    </location>
</feature>
<dbReference type="SMART" id="SM01020">
    <property type="entry name" value="B2-adapt-app_C"/>
    <property type="match status" value="1"/>
</dbReference>
<evidence type="ECO:0000256" key="4">
    <source>
        <dbReference type="ARBA" id="ARBA00022448"/>
    </source>
</evidence>
<feature type="compositionally biased region" description="Low complexity" evidence="12">
    <location>
        <begin position="747"/>
        <end position="758"/>
    </location>
</feature>
<keyword evidence="6 11" id="KW-0653">Protein transport</keyword>
<evidence type="ECO:0000256" key="9">
    <source>
        <dbReference type="ARBA" id="ARBA00023329"/>
    </source>
</evidence>
<evidence type="ECO:0000256" key="10">
    <source>
        <dbReference type="ARBA" id="ARBA00023570"/>
    </source>
</evidence>
<dbReference type="InterPro" id="IPR015151">
    <property type="entry name" value="B-adaptin_app_sub_C"/>
</dbReference>
<dbReference type="GO" id="GO:0016192">
    <property type="term" value="P:vesicle-mediated transport"/>
    <property type="evidence" value="ECO:0007669"/>
    <property type="project" value="InterPro"/>
</dbReference>
<keyword evidence="16" id="KW-1185">Reference proteome</keyword>
<dbReference type="PIRSF" id="PIRSF037096">
    <property type="entry name" value="AP3_complex_beta"/>
    <property type="match status" value="1"/>
</dbReference>
<dbReference type="EMBL" id="SOYY01000006">
    <property type="protein sequence ID" value="KAA0719787.1"/>
    <property type="molecule type" value="Genomic_DNA"/>
</dbReference>
<dbReference type="SUPFAM" id="SSF48371">
    <property type="entry name" value="ARM repeat"/>
    <property type="match status" value="1"/>
</dbReference>
<evidence type="ECO:0000256" key="12">
    <source>
        <dbReference type="SAM" id="MobiDB-lite"/>
    </source>
</evidence>
<comment type="caution">
    <text evidence="15">The sequence shown here is derived from an EMBL/GenBank/DDBJ whole genome shotgun (WGS) entry which is preliminary data.</text>
</comment>
<dbReference type="InterPro" id="IPR011989">
    <property type="entry name" value="ARM-like"/>
</dbReference>
<evidence type="ECO:0000256" key="5">
    <source>
        <dbReference type="ARBA" id="ARBA00022553"/>
    </source>
</evidence>
<feature type="compositionally biased region" description="Basic residues" evidence="12">
    <location>
        <begin position="792"/>
        <end position="802"/>
    </location>
</feature>
<dbReference type="InterPro" id="IPR056314">
    <property type="entry name" value="AP3B1/2_C"/>
</dbReference>
<dbReference type="Proteomes" id="UP000324632">
    <property type="component" value="Chromosome 6"/>
</dbReference>
<keyword evidence="4 11" id="KW-0813">Transport</keyword>
<dbReference type="Pfam" id="PF01602">
    <property type="entry name" value="Adaptin_N"/>
    <property type="match status" value="1"/>
</dbReference>
<feature type="region of interest" description="Disordered" evidence="12">
    <location>
        <begin position="723"/>
        <end position="877"/>
    </location>
</feature>
<dbReference type="InterPro" id="IPR026739">
    <property type="entry name" value="AP_beta"/>
</dbReference>
<dbReference type="GO" id="GO:0030131">
    <property type="term" value="C:clathrin adaptor complex"/>
    <property type="evidence" value="ECO:0007669"/>
    <property type="project" value="InterPro"/>
</dbReference>
<feature type="domain" description="AP-3 complex subunit beta C-terminal" evidence="14">
    <location>
        <begin position="876"/>
        <end position="1028"/>
    </location>
</feature>
<dbReference type="InterPro" id="IPR016024">
    <property type="entry name" value="ARM-type_fold"/>
</dbReference>
<dbReference type="InterPro" id="IPR029390">
    <property type="entry name" value="AP3B_C"/>
</dbReference>
<dbReference type="GO" id="GO:0030665">
    <property type="term" value="C:clathrin-coated vesicle membrane"/>
    <property type="evidence" value="ECO:0007669"/>
    <property type="project" value="UniProtKB-SubCell"/>
</dbReference>
<protein>
    <recommendedName>
        <fullName evidence="11">AP-3 complex subunit beta</fullName>
    </recommendedName>
</protein>
<comment type="subcellular location">
    <subcellularLocation>
        <location evidence="1">Cytoplasmic vesicle</location>
        <location evidence="1">Clathrin-coated vesicle membrane</location>
        <topology evidence="1">Peripheral membrane protein</topology>
        <orientation evidence="1">Cytoplasmic side</orientation>
    </subcellularLocation>
    <subcellularLocation>
        <location evidence="2">Golgi apparatus</location>
    </subcellularLocation>
</comment>
<sequence length="1165" mass="128499">MLGMSANSVSYNDQGSVESGVDAVQESIPTTTNLGLFGAEFKNYIQTLESLLVLMPVSKMNGTIAGLRSDAVGAMRSALVSAENLQLTLKTDLSSEDRALTNKHSCGSQEKLNKGNDDLKEMLESNKESLKLDAMRRVVELIAKGKNASHLFPAVVKNVASKNIELKKLVYVYLVRYAEEQQDLALLSISTFQRALKEPNQLIRASALRVLSSIRVPIIVPIMMLAIKEAATDLSPYVRKTAAHAIQKLYSTTLGLLLEKRLVAGSVVMAFEEVCPDRIDLIHKNYRKLCNLLVDVEEWGQVVIIHMLTRYARTQFVSPWRDDAQFDENNEKAFYDSEEEKRKDQSISYIMDPDHRLLLRNTKPLLQSRNTAVVMAVAQLYWHLAPKHEVSIVTKSLVRLLRSHREVQYIVLQNIATMSIQRKGMFEPFMKSFYVRSTDATHIKTLKLEILTNLANEANISTILREFQTYVKSQDKAFAAATIQAIGRCATDISEVTDSCLNGLVLLLSNRDETVVAESVVVIKKLLQTQPSQHSDIIKHMAKLFDNITVPMARASILWLMGEYCENVPKIAPDVLRKMAKNFTSEEDIVKLQTVNLAAKLYLTNSKQTKLLTQYILNLGKYDQNYDIRDRTRFIRQLIVPNEKSGALSKYARRILMASKPAPVLQSAFKDRDRFQLGTLSHTLNATATGYLELSDWPAVAPDQSVRNVEVVEPVKETGALALGKSKPAKSEKKFYSDSEQEEGSNSEDSSSSSSSEESGSESESEEDSQESKKSSSQSENSSSDSSDSDKKKKTQRNKKLQQQKSASNDRKQKNGSAVKVDTKSGSESGSESSLSENSSESGSGSEPDSDSDSGTDQKTKAKHKPVKSKPVSKVDQKKEVSLLDLDDFSPAPLTTPKRSILSPSLLSDLQGLSIATSGSALQASSPVFVPETSHELLHRMTGKGLSAQYRFTRQPCIYGNNMVSLQLTLSNSSDQALENIHISERSSTGQDIHRFNTIDVFSISPERLEPQASVTVSMGADFNDSTQAANFQLCTKEDEFSVSIQPAVGELLLPVTMSEPDFTKEQSKLVGMNESSATISMAPDNVSSQSINRKVVSVANLGVLTSDQDTIHRFAGKTVSSGSLVLVSVTLRDSDALVTINTEKTVIASMLLRQLKTALTNSAT</sequence>
<gene>
    <name evidence="15" type="ORF">E1301_Tti019129</name>
</gene>
<dbReference type="PANTHER" id="PTHR11134">
    <property type="entry name" value="ADAPTOR COMPLEX SUBUNIT BETA FAMILY MEMBER"/>
    <property type="match status" value="1"/>
</dbReference>
<feature type="domain" description="Beta-adaptin appendage C-terminal subdomain" evidence="13">
    <location>
        <begin position="1052"/>
        <end position="1161"/>
    </location>
</feature>
<proteinExistence type="inferred from homology"/>
<dbReference type="InterPro" id="IPR026740">
    <property type="entry name" value="AP3_beta"/>
</dbReference>
<evidence type="ECO:0000256" key="11">
    <source>
        <dbReference type="PIRNR" id="PIRNR037096"/>
    </source>
</evidence>
<keyword evidence="7" id="KW-0333">Golgi apparatus</keyword>
<dbReference type="GO" id="GO:0030123">
    <property type="term" value="C:AP-3 adaptor complex"/>
    <property type="evidence" value="ECO:0007669"/>
    <property type="project" value="UniProtKB-UniRule"/>
</dbReference>
<keyword evidence="5" id="KW-0597">Phosphoprotein</keyword>
<evidence type="ECO:0000256" key="7">
    <source>
        <dbReference type="ARBA" id="ARBA00023034"/>
    </source>
</evidence>
<keyword evidence="8 11" id="KW-0472">Membrane</keyword>
<name>A0A5A9PGH6_9TELE</name>
<evidence type="ECO:0000313" key="16">
    <source>
        <dbReference type="Proteomes" id="UP000324632"/>
    </source>
</evidence>
<evidence type="ECO:0000259" key="13">
    <source>
        <dbReference type="SMART" id="SM01020"/>
    </source>
</evidence>
<evidence type="ECO:0000256" key="1">
    <source>
        <dbReference type="ARBA" id="ARBA00004145"/>
    </source>
</evidence>
<evidence type="ECO:0000259" key="14">
    <source>
        <dbReference type="SMART" id="SM01355"/>
    </source>
</evidence>
<dbReference type="Pfam" id="PF24080">
    <property type="entry name" value="AP3B1_C_2"/>
    <property type="match status" value="1"/>
</dbReference>
<dbReference type="GO" id="GO:0006886">
    <property type="term" value="P:intracellular protein transport"/>
    <property type="evidence" value="ECO:0007669"/>
    <property type="project" value="InterPro"/>
</dbReference>
<dbReference type="InterPro" id="IPR002553">
    <property type="entry name" value="Clathrin/coatomer_adapt-like_N"/>
</dbReference>
<evidence type="ECO:0000313" key="15">
    <source>
        <dbReference type="EMBL" id="KAA0719787.1"/>
    </source>
</evidence>
<feature type="compositionally biased region" description="Acidic residues" evidence="12">
    <location>
        <begin position="759"/>
        <end position="769"/>
    </location>
</feature>
<comment type="similarity">
    <text evidence="3 11">Belongs to the adaptor complexes large subunit family.</text>
</comment>
<keyword evidence="9" id="KW-0968">Cytoplasmic vesicle</keyword>
<organism evidence="15 16">
    <name type="scientific">Triplophysa tibetana</name>
    <dbReference type="NCBI Taxonomy" id="1572043"/>
    <lineage>
        <taxon>Eukaryota</taxon>
        <taxon>Metazoa</taxon>
        <taxon>Chordata</taxon>
        <taxon>Craniata</taxon>
        <taxon>Vertebrata</taxon>
        <taxon>Euteleostomi</taxon>
        <taxon>Actinopterygii</taxon>
        <taxon>Neopterygii</taxon>
        <taxon>Teleostei</taxon>
        <taxon>Ostariophysi</taxon>
        <taxon>Cypriniformes</taxon>
        <taxon>Nemacheilidae</taxon>
        <taxon>Triplophysa</taxon>
    </lineage>
</organism>
<dbReference type="GO" id="GO:0005794">
    <property type="term" value="C:Golgi apparatus"/>
    <property type="evidence" value="ECO:0007669"/>
    <property type="project" value="UniProtKB-SubCell"/>
</dbReference>
<dbReference type="AlphaFoldDB" id="A0A5A9PGH6"/>
<evidence type="ECO:0000256" key="8">
    <source>
        <dbReference type="ARBA" id="ARBA00023136"/>
    </source>
</evidence>
<evidence type="ECO:0000256" key="6">
    <source>
        <dbReference type="ARBA" id="ARBA00022927"/>
    </source>
</evidence>
<dbReference type="Gene3D" id="1.25.10.10">
    <property type="entry name" value="Leucine-rich Repeat Variant"/>
    <property type="match status" value="1"/>
</dbReference>
<feature type="compositionally biased region" description="Low complexity" evidence="12">
    <location>
        <begin position="826"/>
        <end position="847"/>
    </location>
</feature>
<comment type="function">
    <text evidence="10">Subunit of non-clathrin- and clathrin-associated adaptor protein complex 3 (AP-3) that plays a role in protein sorting in the late-Golgi/trans-Golgi network (TGN) and/or endosomes. The AP complexes mediate both the recruitment of clathrin to membranes and the recognition of sorting signals within the cytosolic tails of transmembrane cargo molecules. AP-3 appears to be involved in the sorting of a subset of transmembrane proteins targeted to lysosomes and lysosome-related organelles. In concert with the BLOC-1 complex, AP-3 is required to target cargos into vesicles assembled at cell bodies for delivery into neurites and nerve terminals.</text>
</comment>
<evidence type="ECO:0000256" key="3">
    <source>
        <dbReference type="ARBA" id="ARBA00006613"/>
    </source>
</evidence>
<accession>A0A5A9PGH6</accession>
<reference evidence="15 16" key="1">
    <citation type="journal article" date="2019" name="Mol. Ecol. Resour.">
        <title>Chromosome-level genome assembly of Triplophysa tibetana, a fish adapted to the harsh high-altitude environment of the Tibetan Plateau.</title>
        <authorList>
            <person name="Yang X."/>
            <person name="Liu H."/>
            <person name="Ma Z."/>
            <person name="Zou Y."/>
            <person name="Zou M."/>
            <person name="Mao Y."/>
            <person name="Li X."/>
            <person name="Wang H."/>
            <person name="Chen T."/>
            <person name="Wang W."/>
            <person name="Yang R."/>
        </authorList>
    </citation>
    <scope>NUCLEOTIDE SEQUENCE [LARGE SCALE GENOMIC DNA]</scope>
    <source>
        <strain evidence="15">TTIB1903HZAU</strain>
        <tissue evidence="15">Muscle</tissue>
    </source>
</reference>